<protein>
    <submittedName>
        <fullName evidence="1">Uncharacterized protein</fullName>
    </submittedName>
</protein>
<gene>
    <name evidence="1" type="ORF">D9758_009907</name>
</gene>
<organism evidence="1 2">
    <name type="scientific">Tetrapyrgos nigripes</name>
    <dbReference type="NCBI Taxonomy" id="182062"/>
    <lineage>
        <taxon>Eukaryota</taxon>
        <taxon>Fungi</taxon>
        <taxon>Dikarya</taxon>
        <taxon>Basidiomycota</taxon>
        <taxon>Agaricomycotina</taxon>
        <taxon>Agaricomycetes</taxon>
        <taxon>Agaricomycetidae</taxon>
        <taxon>Agaricales</taxon>
        <taxon>Marasmiineae</taxon>
        <taxon>Marasmiaceae</taxon>
        <taxon>Tetrapyrgos</taxon>
    </lineage>
</organism>
<keyword evidence="2" id="KW-1185">Reference proteome</keyword>
<dbReference type="EMBL" id="JAACJM010000018">
    <property type="protein sequence ID" value="KAF5367740.1"/>
    <property type="molecule type" value="Genomic_DNA"/>
</dbReference>
<dbReference type="SUPFAM" id="SSF52047">
    <property type="entry name" value="RNI-like"/>
    <property type="match status" value="1"/>
</dbReference>
<proteinExistence type="predicted"/>
<evidence type="ECO:0000313" key="1">
    <source>
        <dbReference type="EMBL" id="KAF5367740.1"/>
    </source>
</evidence>
<dbReference type="Proteomes" id="UP000559256">
    <property type="component" value="Unassembled WGS sequence"/>
</dbReference>
<dbReference type="Gene3D" id="3.80.10.10">
    <property type="entry name" value="Ribonuclease Inhibitor"/>
    <property type="match status" value="1"/>
</dbReference>
<dbReference type="InterPro" id="IPR032675">
    <property type="entry name" value="LRR_dom_sf"/>
</dbReference>
<sequence>MSPLRHPCRIGSSLQRSKAVSLDVVLQKVPYCSSQQSDLHPILAMLIPTASRWRRLTLQVEWNSSDLGILWEIQSCFPSLRFLHLVTTFIACPTLSKSLTGVLASATTLKKVRLSRLHDSDIFGVPWLDLTSLYLEYVRWPLVILRQAARVKNLVLQNYFFNHPKANGQSPITLPDVEKLAISGEHFDAGLLALMIMPKLHHLTVTTLDHLRVSNLVSAFRVHAFPCLRVLDLKLEHVNDELCRLLERFPTLEELYLQECGPDIPDEFVQNFLNDWTWVDNFPAQFDSFGIPTAR</sequence>
<reference evidence="1 2" key="1">
    <citation type="journal article" date="2020" name="ISME J.">
        <title>Uncovering the hidden diversity of litter-decomposition mechanisms in mushroom-forming fungi.</title>
        <authorList>
            <person name="Floudas D."/>
            <person name="Bentzer J."/>
            <person name="Ahren D."/>
            <person name="Johansson T."/>
            <person name="Persson P."/>
            <person name="Tunlid A."/>
        </authorList>
    </citation>
    <scope>NUCLEOTIDE SEQUENCE [LARGE SCALE GENOMIC DNA]</scope>
    <source>
        <strain evidence="1 2">CBS 291.85</strain>
    </source>
</reference>
<comment type="caution">
    <text evidence="1">The sequence shown here is derived from an EMBL/GenBank/DDBJ whole genome shotgun (WGS) entry which is preliminary data.</text>
</comment>
<accession>A0A8H5GN80</accession>
<evidence type="ECO:0000313" key="2">
    <source>
        <dbReference type="Proteomes" id="UP000559256"/>
    </source>
</evidence>
<dbReference type="AlphaFoldDB" id="A0A8H5GN80"/>
<name>A0A8H5GN80_9AGAR</name>